<evidence type="ECO:0000256" key="2">
    <source>
        <dbReference type="ARBA" id="ARBA00022840"/>
    </source>
</evidence>
<evidence type="ECO:0000256" key="3">
    <source>
        <dbReference type="RuleBase" id="RU003322"/>
    </source>
</evidence>
<reference evidence="4" key="1">
    <citation type="journal article" date="2010" name="Arch. Virol.">
        <title>A putative new ampelovirus associated with grapevine leafroll disease.</title>
        <authorList>
            <person name="Abou Ghanem-Sabanadzovic N."/>
            <person name="Sabanadzovic S."/>
            <person name="Uyemoto J.K."/>
            <person name="Golino D."/>
            <person name="Rowhani A."/>
        </authorList>
    </citation>
    <scope>NUCLEOTIDE SEQUENCE</scope>
    <source>
        <strain evidence="4">Carnelian</strain>
    </source>
</reference>
<name>D2E4A9_9VIRU</name>
<dbReference type="PRINTS" id="PR00301">
    <property type="entry name" value="HEATSHOCK70"/>
</dbReference>
<keyword evidence="2 3" id="KW-0067">ATP-binding</keyword>
<dbReference type="InterPro" id="IPR029047">
    <property type="entry name" value="HSP70_peptide-bd_sf"/>
</dbReference>
<comment type="similarity">
    <text evidence="3">Belongs to the heat shock protein 70 family.</text>
</comment>
<dbReference type="SUPFAM" id="SSF53067">
    <property type="entry name" value="Actin-like ATPase domain"/>
    <property type="match status" value="2"/>
</dbReference>
<evidence type="ECO:0000256" key="1">
    <source>
        <dbReference type="ARBA" id="ARBA00022741"/>
    </source>
</evidence>
<dbReference type="Gene3D" id="3.30.420.40">
    <property type="match status" value="2"/>
</dbReference>
<dbReference type="GO" id="GO:0140662">
    <property type="term" value="F:ATP-dependent protein folding chaperone"/>
    <property type="evidence" value="ECO:0007669"/>
    <property type="project" value="InterPro"/>
</dbReference>
<dbReference type="Pfam" id="PF00012">
    <property type="entry name" value="HSP70"/>
    <property type="match status" value="1"/>
</dbReference>
<dbReference type="InterPro" id="IPR013126">
    <property type="entry name" value="Hsp_70_fam"/>
</dbReference>
<dbReference type="GO" id="GO:0005524">
    <property type="term" value="F:ATP binding"/>
    <property type="evidence" value="ECO:0007669"/>
    <property type="project" value="UniProtKB-KW"/>
</dbReference>
<protein>
    <submittedName>
        <fullName evidence="4">HSP70h</fullName>
    </submittedName>
</protein>
<organism evidence="4">
    <name type="scientific">Grapevine leafroll-associated virus Carn</name>
    <dbReference type="NCBI Taxonomy" id="659661"/>
    <lineage>
        <taxon>Viruses</taxon>
    </lineage>
</organism>
<evidence type="ECO:0000313" key="4">
    <source>
        <dbReference type="EMBL" id="ACT67478.1"/>
    </source>
</evidence>
<dbReference type="SUPFAM" id="SSF100920">
    <property type="entry name" value="Heat shock protein 70kD (HSP70), peptide-binding domain"/>
    <property type="match status" value="1"/>
</dbReference>
<dbReference type="InterPro" id="IPR018181">
    <property type="entry name" value="Heat_shock_70_CS"/>
</dbReference>
<sequence length="534" mass="58055">MEVGIDFGTTFSTLCFSPGKGVDGCVRESDTIYIPTIVGVRPDGTYTVGLGALQEEGLLLYRDIKRYFGMNVFNKDEFLAKLSPSFEVIVDGWGASIGPTNGEKGKTKSVISLACLFVSALTSLAVRMCGENISVSVCSVPAEYNTYMRGFIFKSCSLANISVQAVVNEPTAAGLSAFVTVDKNDVKYMLVYDFGGGTFDASLLAVGPAYVCVLDSLGDNYLGGRDVDKALANLVSSRLSLQPGSIDSFSMEALKIDIVDNPKATLRRVLTGAGTIFDVPISEHDFRNLCKPLVERAKSIVQNLLRRNDVSSCVAVLIGGSSVLPGVVNSVAELKGIRQVLFDKNTYRAAVAIGAAIYAQTFSGTSRYRLIDCISNSLSDERQPLRAITVFPKGHPIPSSVSVKFKMPSHDTGVVLHEGESSFINMNARTFSASVKREAFRQGVEYLQVFNISEDGRLTVKMGDVVLRNLVEPKEPPTSEYNLRYLSSDDKRIKPEVSYVKLFYSKLFGDSTLPSKSTAERKQLYSTHGLVVDF</sequence>
<accession>D2E4A9</accession>
<dbReference type="PANTHER" id="PTHR19375">
    <property type="entry name" value="HEAT SHOCK PROTEIN 70KDA"/>
    <property type="match status" value="1"/>
</dbReference>
<keyword evidence="1 3" id="KW-0547">Nucleotide-binding</keyword>
<dbReference type="EMBL" id="FJ907331">
    <property type="protein sequence ID" value="ACT67478.1"/>
    <property type="molecule type" value="Genomic_RNA"/>
</dbReference>
<dbReference type="Gene3D" id="3.90.640.10">
    <property type="entry name" value="Actin, Chain A, domain 4"/>
    <property type="match status" value="1"/>
</dbReference>
<proteinExistence type="inferred from homology"/>
<dbReference type="InterPro" id="IPR043129">
    <property type="entry name" value="ATPase_NBD"/>
</dbReference>
<dbReference type="PROSITE" id="PS00329">
    <property type="entry name" value="HSP70_2"/>
    <property type="match status" value="1"/>
</dbReference>